<comment type="caution">
    <text evidence="1">The sequence shown here is derived from an EMBL/GenBank/DDBJ whole genome shotgun (WGS) entry which is preliminary data.</text>
</comment>
<dbReference type="InterPro" id="IPR027417">
    <property type="entry name" value="P-loop_NTPase"/>
</dbReference>
<sequence>MTVLGASESVARQVADLVERRLATDRAVRVLGLTGPPGTGKSTVAGLVGELLEARGIAVAGQAPMDGFHLSNAVLEDLDLADRKGAPDTFDVWGYVALLERIQAGDGPGPSGEDGVEDVRRTVFAPGYRRDLHEPVAAMNVVAPRGIAITEGNYLTLDAPGWRRARARVDLLVFIDTDRDELLRRLVARQEAFGRDRVDAAHWVRTVDAANIDLVMAGRERADAVVMAR</sequence>
<dbReference type="EMBL" id="JBHTEF010000001">
    <property type="protein sequence ID" value="MFC7581729.1"/>
    <property type="molecule type" value="Genomic_DNA"/>
</dbReference>
<dbReference type="Proteomes" id="UP001596527">
    <property type="component" value="Unassembled WGS sequence"/>
</dbReference>
<reference evidence="2" key="1">
    <citation type="journal article" date="2019" name="Int. J. Syst. Evol. Microbiol.">
        <title>The Global Catalogue of Microorganisms (GCM) 10K type strain sequencing project: providing services to taxonomists for standard genome sequencing and annotation.</title>
        <authorList>
            <consortium name="The Broad Institute Genomics Platform"/>
            <consortium name="The Broad Institute Genome Sequencing Center for Infectious Disease"/>
            <person name="Wu L."/>
            <person name="Ma J."/>
        </authorList>
    </citation>
    <scope>NUCLEOTIDE SEQUENCE [LARGE SCALE GENOMIC DNA]</scope>
    <source>
        <strain evidence="2">CCUG 56698</strain>
    </source>
</reference>
<proteinExistence type="predicted"/>
<protein>
    <submittedName>
        <fullName evidence="1">Phosphoribulokinase</fullName>
    </submittedName>
</protein>
<evidence type="ECO:0000313" key="2">
    <source>
        <dbReference type="Proteomes" id="UP001596527"/>
    </source>
</evidence>
<dbReference type="RefSeq" id="WP_380975277.1">
    <property type="nucleotide sequence ID" value="NZ_JBHTEF010000001.1"/>
</dbReference>
<keyword evidence="2" id="KW-1185">Reference proteome</keyword>
<name>A0ABW2SNM2_9ACTO</name>
<accession>A0ABW2SNM2</accession>
<organism evidence="1 2">
    <name type="scientific">Schaalia naturae</name>
    <dbReference type="NCBI Taxonomy" id="635203"/>
    <lineage>
        <taxon>Bacteria</taxon>
        <taxon>Bacillati</taxon>
        <taxon>Actinomycetota</taxon>
        <taxon>Actinomycetes</taxon>
        <taxon>Actinomycetales</taxon>
        <taxon>Actinomycetaceae</taxon>
        <taxon>Schaalia</taxon>
    </lineage>
</organism>
<dbReference type="PANTHER" id="PTHR10285">
    <property type="entry name" value="URIDINE KINASE"/>
    <property type="match status" value="1"/>
</dbReference>
<dbReference type="SUPFAM" id="SSF52540">
    <property type="entry name" value="P-loop containing nucleoside triphosphate hydrolases"/>
    <property type="match status" value="1"/>
</dbReference>
<dbReference type="Gene3D" id="3.40.50.300">
    <property type="entry name" value="P-loop containing nucleotide triphosphate hydrolases"/>
    <property type="match status" value="1"/>
</dbReference>
<evidence type="ECO:0000313" key="1">
    <source>
        <dbReference type="EMBL" id="MFC7581729.1"/>
    </source>
</evidence>
<gene>
    <name evidence="1" type="ORF">ACFQWG_11035</name>
</gene>